<feature type="region of interest" description="Disordered" evidence="1">
    <location>
        <begin position="1"/>
        <end position="24"/>
    </location>
</feature>
<reference evidence="3 4" key="1">
    <citation type="submission" date="2019-02" db="EMBL/GenBank/DDBJ databases">
        <title>Kribbella capetownensis sp. nov. and Kribbella speibonae sp. nov., isolated from soil.</title>
        <authorList>
            <person name="Curtis S.M."/>
            <person name="Norton I."/>
            <person name="Everest G.J."/>
            <person name="Meyers P.R."/>
        </authorList>
    </citation>
    <scope>NUCLEOTIDE SEQUENCE [LARGE SCALE GENOMIC DNA]</scope>
    <source>
        <strain evidence="3 4">YM55</strain>
    </source>
</reference>
<protein>
    <submittedName>
        <fullName evidence="3">Uncharacterized protein</fullName>
    </submittedName>
</protein>
<dbReference type="Proteomes" id="UP000294225">
    <property type="component" value="Unassembled WGS sequence"/>
</dbReference>
<feature type="region of interest" description="Disordered" evidence="1">
    <location>
        <begin position="64"/>
        <end position="109"/>
    </location>
</feature>
<evidence type="ECO:0000256" key="1">
    <source>
        <dbReference type="SAM" id="MobiDB-lite"/>
    </source>
</evidence>
<comment type="caution">
    <text evidence="3">The sequence shown here is derived from an EMBL/GenBank/DDBJ whole genome shotgun (WGS) entry which is preliminary data.</text>
</comment>
<evidence type="ECO:0000313" key="3">
    <source>
        <dbReference type="EMBL" id="TCC40533.1"/>
    </source>
</evidence>
<feature type="transmembrane region" description="Helical" evidence="2">
    <location>
        <begin position="32"/>
        <end position="58"/>
    </location>
</feature>
<evidence type="ECO:0000256" key="2">
    <source>
        <dbReference type="SAM" id="Phobius"/>
    </source>
</evidence>
<keyword evidence="2" id="KW-0472">Membrane</keyword>
<name>A0A4R0J218_9ACTN</name>
<dbReference type="AlphaFoldDB" id="A0A4R0J218"/>
<organism evidence="3 4">
    <name type="scientific">Kribbella speibonae</name>
    <dbReference type="NCBI Taxonomy" id="1572660"/>
    <lineage>
        <taxon>Bacteria</taxon>
        <taxon>Bacillati</taxon>
        <taxon>Actinomycetota</taxon>
        <taxon>Actinomycetes</taxon>
        <taxon>Propionibacteriales</taxon>
        <taxon>Kribbellaceae</taxon>
        <taxon>Kribbella</taxon>
    </lineage>
</organism>
<sequence length="207" mass="21278">MSTPPSGPNYSWQPGDYKSAPTYGQPPRKSRAGLIIVLIVLLALVALGAIGVLAYRLVSDSRISDKEPGSAASAPAGNAKPTPVTRPTATRATVVRPTTARPSVPSRGAAGATDLARRFVIQLNANNSKGAAAFACKGSEQLIPLLMRTLVGPPTKLTTGTPTGQAPTFVIPLSGTSKGAAVTGVLVINQLDPAPLCVRAFQITTTR</sequence>
<evidence type="ECO:0000313" key="4">
    <source>
        <dbReference type="Proteomes" id="UP000294225"/>
    </source>
</evidence>
<keyword evidence="2" id="KW-0812">Transmembrane</keyword>
<dbReference type="EMBL" id="SJKC01000001">
    <property type="protein sequence ID" value="TCC40533.1"/>
    <property type="molecule type" value="Genomic_DNA"/>
</dbReference>
<gene>
    <name evidence="3" type="ORF">E0H92_02195</name>
</gene>
<feature type="compositionally biased region" description="Polar residues" evidence="1">
    <location>
        <begin position="1"/>
        <end position="12"/>
    </location>
</feature>
<keyword evidence="2" id="KW-1133">Transmembrane helix</keyword>
<feature type="compositionally biased region" description="Low complexity" evidence="1">
    <location>
        <begin position="69"/>
        <end position="102"/>
    </location>
</feature>
<accession>A0A4R0J218</accession>
<proteinExistence type="predicted"/>
<dbReference type="RefSeq" id="WP_131495217.1">
    <property type="nucleotide sequence ID" value="NZ_SJKC01000001.1"/>
</dbReference>